<dbReference type="InterPro" id="IPR054845">
    <property type="entry name" value="Exosporium_prot_C"/>
</dbReference>
<dbReference type="EMBL" id="LZZM01000148">
    <property type="protein sequence ID" value="OOM77547.1"/>
    <property type="molecule type" value="Genomic_DNA"/>
</dbReference>
<sequence>MLKKKDGLKRGFVQKQSPNYDKLNHLSAHKKEKFVYNILQSIHIRKNGGNIIMSDDKGNTNCSKSAEYSRESVERCAIVKSQVESLTEQVAVNPTVIEPGPVFVKIPVVLAETNITIPVEATIKLDQAAIEIKRIKKNVFLTQSRIIPFSQDGRFGTGILFIEGFIRKNIEFATQTCTTARTPNICGDIRHCTVEVPFNFTTRITFLRPPIFIENTTPSELEFFTDELQGCDVCSDPVIGRNPCDRSSFVTEFFNEKPFTELVRADITEIDINTNTTSSCKTPTEQKFTKLTEKVVVNLTLKVLQKQQVRVTAIC</sequence>
<name>A0A1S8TIC8_9CLOT</name>
<protein>
    <recommendedName>
        <fullName evidence="1">DUF7852 domain-containing protein</fullName>
    </recommendedName>
</protein>
<keyword evidence="3" id="KW-1185">Reference proteome</keyword>
<evidence type="ECO:0000259" key="1">
    <source>
        <dbReference type="Pfam" id="PF25250"/>
    </source>
</evidence>
<dbReference type="InterPro" id="IPR057174">
    <property type="entry name" value="DUF7852"/>
</dbReference>
<dbReference type="Pfam" id="PF25250">
    <property type="entry name" value="DUF7852"/>
    <property type="match status" value="1"/>
</dbReference>
<reference evidence="2 3" key="1">
    <citation type="submission" date="2016-05" db="EMBL/GenBank/DDBJ databases">
        <title>Microbial solvent formation.</title>
        <authorList>
            <person name="Poehlein A."/>
            <person name="Montoya Solano J.D."/>
            <person name="Flitsch S."/>
            <person name="Krabben P."/>
            <person name="Duerre P."/>
            <person name="Daniel R."/>
        </authorList>
    </citation>
    <scope>NUCLEOTIDE SEQUENCE [LARGE SCALE GENOMIC DNA]</scope>
    <source>
        <strain evidence="2 3">DSM 2619</strain>
    </source>
</reference>
<dbReference type="NCBIfam" id="NF045794">
    <property type="entry name" value="CsxC_fam"/>
    <property type="match status" value="1"/>
</dbReference>
<organism evidence="2 3">
    <name type="scientific">Clostridium puniceum</name>
    <dbReference type="NCBI Taxonomy" id="29367"/>
    <lineage>
        <taxon>Bacteria</taxon>
        <taxon>Bacillati</taxon>
        <taxon>Bacillota</taxon>
        <taxon>Clostridia</taxon>
        <taxon>Eubacteriales</taxon>
        <taxon>Clostridiaceae</taxon>
        <taxon>Clostridium</taxon>
    </lineage>
</organism>
<dbReference type="Proteomes" id="UP000190890">
    <property type="component" value="Unassembled WGS sequence"/>
</dbReference>
<accession>A0A1S8TIC8</accession>
<gene>
    <name evidence="2" type="ORF">CLPUN_22210</name>
</gene>
<comment type="caution">
    <text evidence="2">The sequence shown here is derived from an EMBL/GenBank/DDBJ whole genome shotgun (WGS) entry which is preliminary data.</text>
</comment>
<dbReference type="AlphaFoldDB" id="A0A1S8TIC8"/>
<evidence type="ECO:0000313" key="2">
    <source>
        <dbReference type="EMBL" id="OOM77547.1"/>
    </source>
</evidence>
<feature type="domain" description="DUF7852" evidence="1">
    <location>
        <begin position="63"/>
        <end position="178"/>
    </location>
</feature>
<proteinExistence type="predicted"/>
<evidence type="ECO:0000313" key="3">
    <source>
        <dbReference type="Proteomes" id="UP000190890"/>
    </source>
</evidence>
<dbReference type="STRING" id="29367.CLPUN_22210"/>